<feature type="signal peptide" evidence="1">
    <location>
        <begin position="1"/>
        <end position="24"/>
    </location>
</feature>
<keyword evidence="1" id="KW-0732">Signal</keyword>
<evidence type="ECO:0008006" key="4">
    <source>
        <dbReference type="Google" id="ProtNLM"/>
    </source>
</evidence>
<protein>
    <recommendedName>
        <fullName evidence="4">Fibronectin type-III domain-containing protein</fullName>
    </recommendedName>
</protein>
<dbReference type="InterPro" id="IPR015915">
    <property type="entry name" value="Kelch-typ_b-propeller"/>
</dbReference>
<proteinExistence type="predicted"/>
<feature type="chain" id="PRO_5013179360" description="Fibronectin type-III domain-containing protein" evidence="1">
    <location>
        <begin position="25"/>
        <end position="416"/>
    </location>
</feature>
<dbReference type="RefSeq" id="WP_077130948.1">
    <property type="nucleotide sequence ID" value="NZ_CP014263.1"/>
</dbReference>
<keyword evidence="3" id="KW-1185">Reference proteome</keyword>
<dbReference type="SUPFAM" id="SSF50965">
    <property type="entry name" value="Galactose oxidase, central domain"/>
    <property type="match status" value="1"/>
</dbReference>
<organism evidence="2 3">
    <name type="scientific">Spirosoma montaniterrae</name>
    <dbReference type="NCBI Taxonomy" id="1178516"/>
    <lineage>
        <taxon>Bacteria</taxon>
        <taxon>Pseudomonadati</taxon>
        <taxon>Bacteroidota</taxon>
        <taxon>Cytophagia</taxon>
        <taxon>Cytophagales</taxon>
        <taxon>Cytophagaceae</taxon>
        <taxon>Spirosoma</taxon>
    </lineage>
</organism>
<gene>
    <name evidence="2" type="ORF">AWR27_09390</name>
</gene>
<evidence type="ECO:0000313" key="3">
    <source>
        <dbReference type="Proteomes" id="UP000187941"/>
    </source>
</evidence>
<dbReference type="PROSITE" id="PS51257">
    <property type="entry name" value="PROKAR_LIPOPROTEIN"/>
    <property type="match status" value="1"/>
</dbReference>
<reference evidence="2 3" key="1">
    <citation type="submission" date="2016-01" db="EMBL/GenBank/DDBJ databases">
        <authorList>
            <person name="Oliw E.H."/>
        </authorList>
    </citation>
    <scope>NUCLEOTIDE SEQUENCE [LARGE SCALE GENOMIC DNA]</scope>
    <source>
        <strain evidence="2 3">DY10</strain>
    </source>
</reference>
<dbReference type="STRING" id="1178516.AWR27_09390"/>
<dbReference type="OrthoDB" id="103335at2"/>
<accession>A0A1P9WVU9</accession>
<dbReference type="Proteomes" id="UP000187941">
    <property type="component" value="Chromosome"/>
</dbReference>
<evidence type="ECO:0000256" key="1">
    <source>
        <dbReference type="SAM" id="SignalP"/>
    </source>
</evidence>
<dbReference type="AlphaFoldDB" id="A0A1P9WVU9"/>
<name>A0A1P9WVU9_9BACT</name>
<dbReference type="EMBL" id="CP014263">
    <property type="protein sequence ID" value="AQG79514.1"/>
    <property type="molecule type" value="Genomic_DNA"/>
</dbReference>
<dbReference type="Gene3D" id="2.120.10.80">
    <property type="entry name" value="Kelch-type beta propeller"/>
    <property type="match status" value="1"/>
</dbReference>
<evidence type="ECO:0000313" key="2">
    <source>
        <dbReference type="EMBL" id="AQG79514.1"/>
    </source>
</evidence>
<sequence length="416" mass="46408">MKKLCIWMLLLLAVSCGPTEPVPLAEVLPNILSPTLVSVNTTSSEQAEVVLKTGSEFGATDWHLTMTDASDRPVALSINPVLRLGLFNIVPCRVTGLRPEQTYRLRMRTRNAGGDSVRIERTYTHRTSGPRWLRLAHAPIDQGDFAGTAMSTDNITESEETKLLSVSQNGFYAKRLDYLVPNNEWVVRSSTTGGRSHRTVRYRLQAEAGLVYDFAGLGFLSDELRPGQRQYLKSMVSSGLVVPFYAGPDGELRWFATRDRAYQLTDGSQELWVRQGNWAQYRTADLPEPTGTLATFRIGSTGYAVNQRSGQPAHLWAFDTKTEQWSRRADFPGPARSLGVGFTVAGNAYFGLGINPNEETLRDIWQYDPLGDRWQYVTDYPGQGSTYVVVAQMQRGRTFLGWGYEQQPTGVGAFGW</sequence>
<dbReference type="KEGG" id="smon:AWR27_09390"/>
<dbReference type="InterPro" id="IPR011043">
    <property type="entry name" value="Gal_Oxase/kelch_b-propeller"/>
</dbReference>